<dbReference type="AlphaFoldDB" id="A0A9C6WQ81"/>
<dbReference type="InterPro" id="IPR001309">
    <property type="entry name" value="Pept_C14_p20"/>
</dbReference>
<dbReference type="InterPro" id="IPR033139">
    <property type="entry name" value="Caspase_cys_AS"/>
</dbReference>
<dbReference type="SUPFAM" id="SSF52129">
    <property type="entry name" value="Caspase-like"/>
    <property type="match status" value="1"/>
</dbReference>
<dbReference type="PROSITE" id="PS01122">
    <property type="entry name" value="CASPASE_CYS"/>
    <property type="match status" value="1"/>
</dbReference>
<dbReference type="PRINTS" id="PR00376">
    <property type="entry name" value="IL1BCENZYME"/>
</dbReference>
<feature type="domain" description="Caspase family p20" evidence="5">
    <location>
        <begin position="44"/>
        <end position="172"/>
    </location>
</feature>
<feature type="domain" description="Caspase family p10" evidence="4">
    <location>
        <begin position="229"/>
        <end position="317"/>
    </location>
</feature>
<dbReference type="GO" id="GO:0006915">
    <property type="term" value="P:apoptotic process"/>
    <property type="evidence" value="ECO:0007669"/>
    <property type="project" value="TreeGrafter"/>
</dbReference>
<dbReference type="GeneID" id="127748600"/>
<dbReference type="RefSeq" id="XP_052124307.1">
    <property type="nucleotide sequence ID" value="XM_052268347.1"/>
</dbReference>
<feature type="compositionally biased region" description="Polar residues" evidence="3">
    <location>
        <begin position="1"/>
        <end position="10"/>
    </location>
</feature>
<dbReference type="SMART" id="SM00115">
    <property type="entry name" value="CASc"/>
    <property type="match status" value="1"/>
</dbReference>
<gene>
    <name evidence="7" type="primary">LOC127748600</name>
</gene>
<evidence type="ECO:0000256" key="2">
    <source>
        <dbReference type="RuleBase" id="RU003971"/>
    </source>
</evidence>
<dbReference type="InterPro" id="IPR002138">
    <property type="entry name" value="Pept_C14_p10"/>
</dbReference>
<evidence type="ECO:0000256" key="1">
    <source>
        <dbReference type="ARBA" id="ARBA00010134"/>
    </source>
</evidence>
<dbReference type="GO" id="GO:0043525">
    <property type="term" value="P:positive regulation of neuron apoptotic process"/>
    <property type="evidence" value="ECO:0007669"/>
    <property type="project" value="TreeGrafter"/>
</dbReference>
<dbReference type="PANTHER" id="PTHR10454:SF232">
    <property type="entry name" value="AT03047P-RELATED"/>
    <property type="match status" value="1"/>
</dbReference>
<reference evidence="7" key="1">
    <citation type="submission" date="2025-08" db="UniProtKB">
        <authorList>
            <consortium name="RefSeq"/>
        </authorList>
    </citation>
    <scope>IDENTIFICATION</scope>
    <source>
        <tissue evidence="7">Whole organism</tissue>
    </source>
</reference>
<dbReference type="OrthoDB" id="6116485at2759"/>
<dbReference type="InterPro" id="IPR015917">
    <property type="entry name" value="Pept_C14A"/>
</dbReference>
<feature type="region of interest" description="Disordered" evidence="3">
    <location>
        <begin position="1"/>
        <end position="24"/>
    </location>
</feature>
<dbReference type="GO" id="GO:0004197">
    <property type="term" value="F:cysteine-type endopeptidase activity"/>
    <property type="evidence" value="ECO:0007669"/>
    <property type="project" value="InterPro"/>
</dbReference>
<evidence type="ECO:0000259" key="4">
    <source>
        <dbReference type="PROSITE" id="PS50207"/>
    </source>
</evidence>
<keyword evidence="6" id="KW-1185">Reference proteome</keyword>
<accession>A0A9C6WQ81</accession>
<dbReference type="InterPro" id="IPR029030">
    <property type="entry name" value="Caspase-like_dom_sf"/>
</dbReference>
<proteinExistence type="inferred from homology"/>
<dbReference type="GO" id="GO:0006508">
    <property type="term" value="P:proteolysis"/>
    <property type="evidence" value="ECO:0007669"/>
    <property type="project" value="InterPro"/>
</dbReference>
<sequence>MAQKSETNLLHFSEDDSDDSTADDPSFLLNSVEAHQKYKMDYGSRGLAIIIAHSTFEVAGWEGELGDRGCCQQDIDLSKRCFEGLGFDVEILKDKKFHEIKQILNDMSKEDHSNRGCLAIIVSTHGTFDNFLFAYDSVYDLNELFKPFCAANCVTLAGKPKLYFIQACRGENAQSGIDLSVNEAQLSSEDEKLAQNSGKMFFQATNEESSVDVAIFNEAYEDDDGGNHLDIKDDFLVAFSTIPDYVSFQRPGGSWFIKSLCKRLNKRTDRHLLHILTFVNWEIAIRHESNTPKRLNYHRKKQMSTVTSRLQKFLFFC</sequence>
<comment type="similarity">
    <text evidence="1 2">Belongs to the peptidase C14A family.</text>
</comment>
<evidence type="ECO:0000256" key="3">
    <source>
        <dbReference type="SAM" id="MobiDB-lite"/>
    </source>
</evidence>
<organism evidence="6 7">
    <name type="scientific">Frankliniella occidentalis</name>
    <name type="common">Western flower thrips</name>
    <name type="synonym">Euthrips occidentalis</name>
    <dbReference type="NCBI Taxonomy" id="133901"/>
    <lineage>
        <taxon>Eukaryota</taxon>
        <taxon>Metazoa</taxon>
        <taxon>Ecdysozoa</taxon>
        <taxon>Arthropoda</taxon>
        <taxon>Hexapoda</taxon>
        <taxon>Insecta</taxon>
        <taxon>Pterygota</taxon>
        <taxon>Neoptera</taxon>
        <taxon>Paraneoptera</taxon>
        <taxon>Thysanoptera</taxon>
        <taxon>Terebrantia</taxon>
        <taxon>Thripoidea</taxon>
        <taxon>Thripidae</taxon>
        <taxon>Frankliniella</taxon>
    </lineage>
</organism>
<dbReference type="Pfam" id="PF00656">
    <property type="entry name" value="Peptidase_C14"/>
    <property type="match status" value="1"/>
</dbReference>
<dbReference type="PROSITE" id="PS50207">
    <property type="entry name" value="CASPASE_P10"/>
    <property type="match status" value="1"/>
</dbReference>
<evidence type="ECO:0000313" key="6">
    <source>
        <dbReference type="Proteomes" id="UP000504606"/>
    </source>
</evidence>
<evidence type="ECO:0000259" key="5">
    <source>
        <dbReference type="PROSITE" id="PS50208"/>
    </source>
</evidence>
<dbReference type="InterPro" id="IPR011600">
    <property type="entry name" value="Pept_C14_caspase"/>
</dbReference>
<dbReference type="PROSITE" id="PS50208">
    <property type="entry name" value="CASPASE_P20"/>
    <property type="match status" value="1"/>
</dbReference>
<dbReference type="Gene3D" id="3.40.50.1460">
    <property type="match status" value="1"/>
</dbReference>
<dbReference type="InterPro" id="IPR002398">
    <property type="entry name" value="Pept_C14"/>
</dbReference>
<protein>
    <submittedName>
        <fullName evidence="7">Caspase-1-like isoform X1</fullName>
    </submittedName>
</protein>
<dbReference type="PANTHER" id="PTHR10454">
    <property type="entry name" value="CASPASE"/>
    <property type="match status" value="1"/>
</dbReference>
<dbReference type="Proteomes" id="UP000504606">
    <property type="component" value="Unplaced"/>
</dbReference>
<evidence type="ECO:0000313" key="7">
    <source>
        <dbReference type="RefSeq" id="XP_052124307.1"/>
    </source>
</evidence>
<dbReference type="GO" id="GO:0005737">
    <property type="term" value="C:cytoplasm"/>
    <property type="evidence" value="ECO:0007669"/>
    <property type="project" value="TreeGrafter"/>
</dbReference>
<name>A0A9C6WQ81_FRAOC</name>